<dbReference type="SMART" id="SM00530">
    <property type="entry name" value="HTH_XRE"/>
    <property type="match status" value="1"/>
</dbReference>
<reference evidence="2 3" key="1">
    <citation type="submission" date="2018-11" db="EMBL/GenBank/DDBJ databases">
        <title>Genomes From Bacteria Associated with the Canine Oral Cavity: a Test Case for Automated Genome-Based Taxonomic Assignment.</title>
        <authorList>
            <person name="Coil D.A."/>
            <person name="Jospin G."/>
            <person name="Darling A.E."/>
            <person name="Wallis C."/>
            <person name="Davis I.J."/>
            <person name="Harris S."/>
            <person name="Eisen J.A."/>
            <person name="Holcombe L.J."/>
            <person name="O'Flynn C."/>
        </authorList>
    </citation>
    <scope>NUCLEOTIDE SEQUENCE [LARGE SCALE GENOMIC DNA]</scope>
    <source>
        <strain evidence="2 3">COT-280</strain>
    </source>
</reference>
<comment type="caution">
    <text evidence="2">The sequence shown here is derived from an EMBL/GenBank/DDBJ whole genome shotgun (WGS) entry which is preliminary data.</text>
</comment>
<dbReference type="GO" id="GO:0003700">
    <property type="term" value="F:DNA-binding transcription factor activity"/>
    <property type="evidence" value="ECO:0007669"/>
    <property type="project" value="TreeGrafter"/>
</dbReference>
<dbReference type="Gene3D" id="1.10.260.40">
    <property type="entry name" value="lambda repressor-like DNA-binding domains"/>
    <property type="match status" value="1"/>
</dbReference>
<organism evidence="2 3">
    <name type="scientific">Conchiformibius steedae</name>
    <dbReference type="NCBI Taxonomy" id="153493"/>
    <lineage>
        <taxon>Bacteria</taxon>
        <taxon>Pseudomonadati</taxon>
        <taxon>Pseudomonadota</taxon>
        <taxon>Betaproteobacteria</taxon>
        <taxon>Neisseriales</taxon>
        <taxon>Neisseriaceae</taxon>
        <taxon>Conchiformibius</taxon>
    </lineage>
</organism>
<dbReference type="AlphaFoldDB" id="A0A3P2A455"/>
<dbReference type="CDD" id="cd00093">
    <property type="entry name" value="HTH_XRE"/>
    <property type="match status" value="1"/>
</dbReference>
<sequence length="114" mass="12964">MPNDKQRQIQQRIGQAIAKYRRQSGYTQEQIAEMLDIGNEAVSRTERGLIAPTAVRLIELAEILGCSAADLLDEAAPPPDPYARKIHALISRVPPQDREWLFQWLETLVKRLES</sequence>
<dbReference type="Proteomes" id="UP000269923">
    <property type="component" value="Unassembled WGS sequence"/>
</dbReference>
<dbReference type="PROSITE" id="PS50943">
    <property type="entry name" value="HTH_CROC1"/>
    <property type="match status" value="1"/>
</dbReference>
<dbReference type="OrthoDB" id="5524454at2"/>
<dbReference type="GO" id="GO:0003677">
    <property type="term" value="F:DNA binding"/>
    <property type="evidence" value="ECO:0007669"/>
    <property type="project" value="UniProtKB-KW"/>
</dbReference>
<dbReference type="Pfam" id="PF01381">
    <property type="entry name" value="HTH_3"/>
    <property type="match status" value="1"/>
</dbReference>
<dbReference type="STRING" id="1121352.GCA_000620925_01352"/>
<dbReference type="GO" id="GO:0005829">
    <property type="term" value="C:cytosol"/>
    <property type="evidence" value="ECO:0007669"/>
    <property type="project" value="TreeGrafter"/>
</dbReference>
<dbReference type="PANTHER" id="PTHR46797:SF1">
    <property type="entry name" value="METHYLPHOSPHONATE SYNTHASE"/>
    <property type="match status" value="1"/>
</dbReference>
<dbReference type="InterPro" id="IPR050807">
    <property type="entry name" value="TransReg_Diox_bact_type"/>
</dbReference>
<dbReference type="InterPro" id="IPR001387">
    <property type="entry name" value="Cro/C1-type_HTH"/>
</dbReference>
<protein>
    <submittedName>
        <fullName evidence="2">XRE family transcriptional regulator</fullName>
    </submittedName>
</protein>
<evidence type="ECO:0000313" key="3">
    <source>
        <dbReference type="Proteomes" id="UP000269923"/>
    </source>
</evidence>
<dbReference type="EMBL" id="RQYC01000007">
    <property type="protein sequence ID" value="RRD90184.1"/>
    <property type="molecule type" value="Genomic_DNA"/>
</dbReference>
<evidence type="ECO:0000256" key="1">
    <source>
        <dbReference type="ARBA" id="ARBA00023125"/>
    </source>
</evidence>
<keyword evidence="3" id="KW-1185">Reference proteome</keyword>
<accession>A0A3P2A455</accession>
<name>A0A3P2A455_9NEIS</name>
<dbReference type="PANTHER" id="PTHR46797">
    <property type="entry name" value="HTH-TYPE TRANSCRIPTIONAL REGULATOR"/>
    <property type="match status" value="1"/>
</dbReference>
<proteinExistence type="predicted"/>
<gene>
    <name evidence="2" type="ORF">EII21_06000</name>
</gene>
<dbReference type="SUPFAM" id="SSF47413">
    <property type="entry name" value="lambda repressor-like DNA-binding domains"/>
    <property type="match status" value="1"/>
</dbReference>
<dbReference type="RefSeq" id="WP_027021989.1">
    <property type="nucleotide sequence ID" value="NZ_CP059563.1"/>
</dbReference>
<dbReference type="InterPro" id="IPR010982">
    <property type="entry name" value="Lambda_DNA-bd_dom_sf"/>
</dbReference>
<keyword evidence="1" id="KW-0238">DNA-binding</keyword>
<evidence type="ECO:0000313" key="2">
    <source>
        <dbReference type="EMBL" id="RRD90184.1"/>
    </source>
</evidence>